<gene>
    <name evidence="1" type="ORF">LMG27174_06057</name>
</gene>
<name>A0A6J5CH53_9BURK</name>
<dbReference type="EMBL" id="CADIJZ010000030">
    <property type="protein sequence ID" value="CAB3733810.1"/>
    <property type="molecule type" value="Genomic_DNA"/>
</dbReference>
<proteinExistence type="predicted"/>
<organism evidence="1 2">
    <name type="scientific">Paraburkholderia rhynchosiae</name>
    <dbReference type="NCBI Taxonomy" id="487049"/>
    <lineage>
        <taxon>Bacteria</taxon>
        <taxon>Pseudomonadati</taxon>
        <taxon>Pseudomonadota</taxon>
        <taxon>Betaproteobacteria</taxon>
        <taxon>Burkholderiales</taxon>
        <taxon>Burkholderiaceae</taxon>
        <taxon>Paraburkholderia</taxon>
    </lineage>
</organism>
<reference evidence="1 2" key="1">
    <citation type="submission" date="2020-04" db="EMBL/GenBank/DDBJ databases">
        <authorList>
            <person name="De Canck E."/>
        </authorList>
    </citation>
    <scope>NUCLEOTIDE SEQUENCE [LARGE SCALE GENOMIC DNA]</scope>
    <source>
        <strain evidence="1 2">LMG 27174</strain>
    </source>
</reference>
<evidence type="ECO:0000313" key="2">
    <source>
        <dbReference type="Proteomes" id="UP000494205"/>
    </source>
</evidence>
<sequence length="94" mass="10273">MLAHAVLLIAYYRTEVTGCVGNATERTGRSGLALRMTSTARAIVAGFCRGEHVRAPDVHEPGYGGQFPRFSGVVVHRRRRTRLTIHIVEAVSAL</sequence>
<dbReference type="Proteomes" id="UP000494205">
    <property type="component" value="Unassembled WGS sequence"/>
</dbReference>
<dbReference type="AlphaFoldDB" id="A0A6J5CH53"/>
<protein>
    <submittedName>
        <fullName evidence="1">Uncharacterized protein</fullName>
    </submittedName>
</protein>
<accession>A0A6J5CH53</accession>
<evidence type="ECO:0000313" key="1">
    <source>
        <dbReference type="EMBL" id="CAB3733810.1"/>
    </source>
</evidence>